<dbReference type="Pfam" id="PF03916">
    <property type="entry name" value="NrfD"/>
    <property type="match status" value="1"/>
</dbReference>
<reference evidence="8 9" key="1">
    <citation type="submission" date="2014-11" db="EMBL/GenBank/DDBJ databases">
        <title>Genome sequence of Pseudomonas tuomuerensis JCM 14085.</title>
        <authorList>
            <person name="Shin S.-K."/>
            <person name="Yi H."/>
        </authorList>
    </citation>
    <scope>NUCLEOTIDE SEQUENCE [LARGE SCALE GENOMIC DNA]</scope>
    <source>
        <strain evidence="8 9">JCM 14085</strain>
    </source>
</reference>
<feature type="transmembrane region" description="Helical" evidence="7">
    <location>
        <begin position="92"/>
        <end position="114"/>
    </location>
</feature>
<dbReference type="PANTHER" id="PTHR34856">
    <property type="entry name" value="PROTEIN NRFD"/>
    <property type="match status" value="1"/>
</dbReference>
<protein>
    <submittedName>
        <fullName evidence="8">Tetrathionate reductase</fullName>
    </submittedName>
</protein>
<dbReference type="GO" id="GO:0005886">
    <property type="term" value="C:plasma membrane"/>
    <property type="evidence" value="ECO:0007669"/>
    <property type="project" value="UniProtKB-SubCell"/>
</dbReference>
<evidence type="ECO:0000313" key="9">
    <source>
        <dbReference type="Proteomes" id="UP000030980"/>
    </source>
</evidence>
<evidence type="ECO:0000256" key="7">
    <source>
        <dbReference type="SAM" id="Phobius"/>
    </source>
</evidence>
<dbReference type="InterPro" id="IPR052049">
    <property type="entry name" value="Electron_transfer_protein"/>
</dbReference>
<keyword evidence="3" id="KW-1003">Cell membrane</keyword>
<comment type="subcellular location">
    <subcellularLocation>
        <location evidence="1">Cell membrane</location>
        <topology evidence="1">Multi-pass membrane protein</topology>
    </subcellularLocation>
</comment>
<dbReference type="AlphaFoldDB" id="A0A0B3BXR2"/>
<dbReference type="Proteomes" id="UP000030980">
    <property type="component" value="Unassembled WGS sequence"/>
</dbReference>
<comment type="caution">
    <text evidence="8">The sequence shown here is derived from an EMBL/GenBank/DDBJ whole genome shotgun (WGS) entry which is preliminary data.</text>
</comment>
<gene>
    <name evidence="8" type="ORF">PT85_12820</name>
</gene>
<keyword evidence="4 7" id="KW-0812">Transmembrane</keyword>
<feature type="transmembrane region" description="Helical" evidence="7">
    <location>
        <begin position="193"/>
        <end position="214"/>
    </location>
</feature>
<keyword evidence="6 7" id="KW-0472">Membrane</keyword>
<accession>A0A0B3BXR2</accession>
<name>A0A0B3BXR2_9PSED</name>
<feature type="transmembrane region" description="Helical" evidence="7">
    <location>
        <begin position="310"/>
        <end position="332"/>
    </location>
</feature>
<dbReference type="STRING" id="706570.PT85_12820"/>
<evidence type="ECO:0000256" key="2">
    <source>
        <dbReference type="ARBA" id="ARBA00008929"/>
    </source>
</evidence>
<evidence type="ECO:0000256" key="6">
    <source>
        <dbReference type="ARBA" id="ARBA00023136"/>
    </source>
</evidence>
<evidence type="ECO:0000256" key="1">
    <source>
        <dbReference type="ARBA" id="ARBA00004651"/>
    </source>
</evidence>
<feature type="transmembrane region" description="Helical" evidence="7">
    <location>
        <begin position="121"/>
        <end position="142"/>
    </location>
</feature>
<feature type="transmembrane region" description="Helical" evidence="7">
    <location>
        <begin position="234"/>
        <end position="254"/>
    </location>
</feature>
<evidence type="ECO:0000256" key="5">
    <source>
        <dbReference type="ARBA" id="ARBA00022989"/>
    </source>
</evidence>
<dbReference type="EMBL" id="JTAK01000005">
    <property type="protein sequence ID" value="KHO64132.1"/>
    <property type="molecule type" value="Genomic_DNA"/>
</dbReference>
<dbReference type="Gene3D" id="1.20.1630.10">
    <property type="entry name" value="Formate dehydrogenase/DMSO reductase domain"/>
    <property type="match status" value="1"/>
</dbReference>
<evidence type="ECO:0000256" key="3">
    <source>
        <dbReference type="ARBA" id="ARBA00022475"/>
    </source>
</evidence>
<feature type="transmembrane region" description="Helical" evidence="7">
    <location>
        <begin position="20"/>
        <end position="39"/>
    </location>
</feature>
<proteinExistence type="inferred from homology"/>
<dbReference type="OrthoDB" id="9770779at2"/>
<evidence type="ECO:0000313" key="8">
    <source>
        <dbReference type="EMBL" id="KHO64132.1"/>
    </source>
</evidence>
<sequence length="345" mass="37332">MQIVELLTPDYEAAWLPWAVQYFFFIGIAATTALTAAALAFGKPGSPSARLLPAAVVVLLVTAIAAPVSLLADLHQPGRFWHFYAHFTPWSWMSIGAYLLPLFVMLALGFCLLWWLRRERLLRLTGLAMALLAVSILVYTGAEVMVVRARPLWNTLLLPWNFAVTGWLAALGAMLLVGRWLPGGLGAMPMELLRRLGISALVLVVLGVLVWVATGSLGLDPSFPAALRLFEDFPVWRLSLLGAVLSGVLMLVMLARPAARLGGAGYSLLVALVMLGSAWVFRWVVFMSVQGVPKYGAGLYLYSMPLGGDGLLGILGMFGLCLALLVAVVFVLERFPSFNPARAGH</sequence>
<dbReference type="PANTHER" id="PTHR34856:SF2">
    <property type="entry name" value="PROTEIN NRFD"/>
    <property type="match status" value="1"/>
</dbReference>
<feature type="transmembrane region" description="Helical" evidence="7">
    <location>
        <begin position="162"/>
        <end position="181"/>
    </location>
</feature>
<organism evidence="8 9">
    <name type="scientific">Pseudomonas flexibilis</name>
    <dbReference type="NCBI Taxonomy" id="706570"/>
    <lineage>
        <taxon>Bacteria</taxon>
        <taxon>Pseudomonadati</taxon>
        <taxon>Pseudomonadota</taxon>
        <taxon>Gammaproteobacteria</taxon>
        <taxon>Pseudomonadales</taxon>
        <taxon>Pseudomonadaceae</taxon>
        <taxon>Pseudomonas</taxon>
    </lineage>
</organism>
<dbReference type="RefSeq" id="WP_011914709.1">
    <property type="nucleotide sequence ID" value="NZ_FMUP01000003.1"/>
</dbReference>
<evidence type="ECO:0000256" key="4">
    <source>
        <dbReference type="ARBA" id="ARBA00022692"/>
    </source>
</evidence>
<feature type="transmembrane region" description="Helical" evidence="7">
    <location>
        <begin position="51"/>
        <end position="72"/>
    </location>
</feature>
<keyword evidence="9" id="KW-1185">Reference proteome</keyword>
<comment type="similarity">
    <text evidence="2">Belongs to the NrfD family.</text>
</comment>
<keyword evidence="5 7" id="KW-1133">Transmembrane helix</keyword>
<dbReference type="InterPro" id="IPR005614">
    <property type="entry name" value="NrfD-like"/>
</dbReference>
<feature type="transmembrane region" description="Helical" evidence="7">
    <location>
        <begin position="266"/>
        <end position="290"/>
    </location>
</feature>